<organism evidence="2 3">
    <name type="scientific">Deinobacterium chartae</name>
    <dbReference type="NCBI Taxonomy" id="521158"/>
    <lineage>
        <taxon>Bacteria</taxon>
        <taxon>Thermotogati</taxon>
        <taxon>Deinococcota</taxon>
        <taxon>Deinococci</taxon>
        <taxon>Deinococcales</taxon>
        <taxon>Deinococcaceae</taxon>
        <taxon>Deinobacterium</taxon>
    </lineage>
</organism>
<keyword evidence="3" id="KW-1185">Reference proteome</keyword>
<evidence type="ECO:0000313" key="2">
    <source>
        <dbReference type="EMBL" id="MBB6098506.1"/>
    </source>
</evidence>
<evidence type="ECO:0000256" key="1">
    <source>
        <dbReference type="SAM" id="SignalP"/>
    </source>
</evidence>
<protein>
    <submittedName>
        <fullName evidence="2">Uncharacterized protein</fullName>
    </submittedName>
</protein>
<name>A0A841I065_9DEIO</name>
<feature type="signal peptide" evidence="1">
    <location>
        <begin position="1"/>
        <end position="16"/>
    </location>
</feature>
<dbReference type="EMBL" id="JACHHG010000006">
    <property type="protein sequence ID" value="MBB6098506.1"/>
    <property type="molecule type" value="Genomic_DNA"/>
</dbReference>
<dbReference type="Proteomes" id="UP000569951">
    <property type="component" value="Unassembled WGS sequence"/>
</dbReference>
<dbReference type="AlphaFoldDB" id="A0A841I065"/>
<sequence length="132" mass="14085">MRRLLAMVLLCGSALAATPATPINSSPQVQSALEETRALLSLPVACGEPEAWQIDGDVTQIGQFLLDQIEARNWSIMHHQPLSLSYAVIADPNPDDPDAIALGGITLDAAQHGIAFLSECRLADNSGTLVRR</sequence>
<keyword evidence="1" id="KW-0732">Signal</keyword>
<proteinExistence type="predicted"/>
<feature type="chain" id="PRO_5032829626" evidence="1">
    <location>
        <begin position="17"/>
        <end position="132"/>
    </location>
</feature>
<dbReference type="RefSeq" id="WP_183986983.1">
    <property type="nucleotide sequence ID" value="NZ_JACHHG010000006.1"/>
</dbReference>
<reference evidence="2 3" key="1">
    <citation type="submission" date="2020-08" db="EMBL/GenBank/DDBJ databases">
        <title>Genomic Encyclopedia of Type Strains, Phase IV (KMG-IV): sequencing the most valuable type-strain genomes for metagenomic binning, comparative biology and taxonomic classification.</title>
        <authorList>
            <person name="Goeker M."/>
        </authorList>
    </citation>
    <scope>NUCLEOTIDE SEQUENCE [LARGE SCALE GENOMIC DNA]</scope>
    <source>
        <strain evidence="2 3">DSM 21458</strain>
    </source>
</reference>
<accession>A0A841I065</accession>
<evidence type="ECO:0000313" key="3">
    <source>
        <dbReference type="Proteomes" id="UP000569951"/>
    </source>
</evidence>
<comment type="caution">
    <text evidence="2">The sequence shown here is derived from an EMBL/GenBank/DDBJ whole genome shotgun (WGS) entry which is preliminary data.</text>
</comment>
<gene>
    <name evidence="2" type="ORF">HNR42_001940</name>
</gene>